<sequence>MTSHPHKHILLAGREWCMRDNGCCLVESNDQATMTELIGKEQKQQAQENKETIVTSRNPKLATELRELLSLMLTARSKNCINVQMNTSETKIGSEKSIICEEDADSKGSEMEIDSGVDGQLDVASDRSYERIHAHNAISSALISSDPSNPSSGTQPDEKLLSVEQVKVAKNNLISSNAKQVEVTRTNVSAAQSNMLRANTSTMNPVVIQGMPTYPLNPLPPHIAGVVTPNTSGQMVSPPLHPPGYASHPWESIQPHRVAQNQQTGQIPSYYNPAVPQEPTIYPYGIQFQYVGNNFALPSGQWSQPYTYGGHPPYQWTHPHDTRNSSTVIDSQWNTTQASWFKSKDMNLVNVIVTTSGLTVAYSDGKKSTHPTKLSPVPDEKGNVFYFRPVANNEPKANLYFTKLGQELCKELKRQNIKVPRGNGSKFRSPAEFKDHLLWLASDKAVSCNCKYCGGQTSTTLEAVLASSSPKSSKELNVQKRKASMLRSDKNESSVKFVNMYRCKEIVWGDIEYILNSSQHEILSKKIGGNQIKYWPALVHQRSRADIDNSGDNENDYVVLYVLQPFMLPGTVKLPHKAILPWLAHNPSDTTQLIKDEVHNNIHIQSLDSPNRIQPSDSSDQDHIQSLESPNTIQSPESSNTIQSLEGSDNIQPRDDPNNTQSPEQNELVSAYHKAIALATRVASIYTPLQQYKYRLQPMYLLRIENVEEKKLLQEMESYPHYRNILLGTELLRENDYVRLKQSSCDYGNKDEMPIFKINTIFLNAQNKIQLNGDIFVRDPSMKFNGNVPLLTKLNEENFEFAMDLSEIAGRYYILHHIIRSMPVTVQLPHEDRMLLVDEAPKQAVISTGLKKQVAKRTKFLPNKKIKVDNRPFELLTCSL</sequence>
<dbReference type="InterPro" id="IPR031915">
    <property type="entry name" value="Clr2_N"/>
</dbReference>
<feature type="region of interest" description="Disordered" evidence="1">
    <location>
        <begin position="606"/>
        <end position="665"/>
    </location>
</feature>
<reference evidence="3 4" key="1">
    <citation type="submission" date="2021-06" db="EMBL/GenBank/DDBJ databases">
        <authorList>
            <person name="Kallberg Y."/>
            <person name="Tangrot J."/>
            <person name="Rosling A."/>
        </authorList>
    </citation>
    <scope>NUCLEOTIDE SEQUENCE [LARGE SCALE GENOMIC DNA]</scope>
    <source>
        <strain evidence="3 4">120-4 pot B 10/14</strain>
    </source>
</reference>
<dbReference type="PANTHER" id="PTHR38046:SF1">
    <property type="entry name" value="CRYPTIC LOCI REGULATOR 2"/>
    <property type="match status" value="1"/>
</dbReference>
<feature type="compositionally biased region" description="Polar residues" evidence="1">
    <location>
        <begin position="626"/>
        <end position="651"/>
    </location>
</feature>
<dbReference type="Proteomes" id="UP000789901">
    <property type="component" value="Unassembled WGS sequence"/>
</dbReference>
<comment type="caution">
    <text evidence="3">The sequence shown here is derived from an EMBL/GenBank/DDBJ whole genome shotgun (WGS) entry which is preliminary data.</text>
</comment>
<dbReference type="InterPro" id="IPR038986">
    <property type="entry name" value="Clr2"/>
</dbReference>
<evidence type="ECO:0000256" key="1">
    <source>
        <dbReference type="SAM" id="MobiDB-lite"/>
    </source>
</evidence>
<feature type="domain" description="Cryptic loci regulator 2 N-terminal" evidence="2">
    <location>
        <begin position="423"/>
        <end position="453"/>
    </location>
</feature>
<proteinExistence type="predicted"/>
<dbReference type="PANTHER" id="PTHR38046">
    <property type="entry name" value="CRYPTIC LOCI REGULATOR 2"/>
    <property type="match status" value="1"/>
</dbReference>
<gene>
    <name evidence="3" type="ORF">GMARGA_LOCUS16865</name>
</gene>
<name>A0ABN7VE38_GIGMA</name>
<evidence type="ECO:0000259" key="2">
    <source>
        <dbReference type="Pfam" id="PF16761"/>
    </source>
</evidence>
<organism evidence="3 4">
    <name type="scientific">Gigaspora margarita</name>
    <dbReference type="NCBI Taxonomy" id="4874"/>
    <lineage>
        <taxon>Eukaryota</taxon>
        <taxon>Fungi</taxon>
        <taxon>Fungi incertae sedis</taxon>
        <taxon>Mucoromycota</taxon>
        <taxon>Glomeromycotina</taxon>
        <taxon>Glomeromycetes</taxon>
        <taxon>Diversisporales</taxon>
        <taxon>Gigasporaceae</taxon>
        <taxon>Gigaspora</taxon>
    </lineage>
</organism>
<protein>
    <submittedName>
        <fullName evidence="3">18011_t:CDS:1</fullName>
    </submittedName>
</protein>
<keyword evidence="4" id="KW-1185">Reference proteome</keyword>
<dbReference type="Pfam" id="PF16761">
    <property type="entry name" value="Clr2_transil"/>
    <property type="match status" value="1"/>
</dbReference>
<feature type="compositionally biased region" description="Polar residues" evidence="1">
    <location>
        <begin position="606"/>
        <end position="619"/>
    </location>
</feature>
<evidence type="ECO:0000313" key="4">
    <source>
        <dbReference type="Proteomes" id="UP000789901"/>
    </source>
</evidence>
<evidence type="ECO:0000313" key="3">
    <source>
        <dbReference type="EMBL" id="CAG8755533.1"/>
    </source>
</evidence>
<dbReference type="EMBL" id="CAJVQB010012446">
    <property type="protein sequence ID" value="CAG8755533.1"/>
    <property type="molecule type" value="Genomic_DNA"/>
</dbReference>
<accession>A0ABN7VE38</accession>